<accession>A0ABD3VHD9</accession>
<evidence type="ECO:0000256" key="1">
    <source>
        <dbReference type="ARBA" id="ARBA00008356"/>
    </source>
</evidence>
<dbReference type="SUPFAM" id="SSF46785">
    <property type="entry name" value="Winged helix' DNA-binding domain"/>
    <property type="match status" value="1"/>
</dbReference>
<dbReference type="PANTHER" id="PTHR28637">
    <property type="entry name" value="DNA REPLICATION FACTOR CDT1"/>
    <property type="match status" value="1"/>
</dbReference>
<evidence type="ECO:0000259" key="4">
    <source>
        <dbReference type="SMART" id="SM01075"/>
    </source>
</evidence>
<evidence type="ECO:0000256" key="2">
    <source>
        <dbReference type="ARBA" id="ARBA00023306"/>
    </source>
</evidence>
<feature type="region of interest" description="Disordered" evidence="3">
    <location>
        <begin position="1"/>
        <end position="73"/>
    </location>
</feature>
<evidence type="ECO:0000313" key="6">
    <source>
        <dbReference type="Proteomes" id="UP001634394"/>
    </source>
</evidence>
<dbReference type="InterPro" id="IPR032054">
    <property type="entry name" value="Cdt1_C"/>
</dbReference>
<protein>
    <recommendedName>
        <fullName evidence="4">CDT1 Geminin-binding domain-containing protein</fullName>
    </recommendedName>
</protein>
<dbReference type="Pfam" id="PF16679">
    <property type="entry name" value="CDT1_C"/>
    <property type="match status" value="1"/>
</dbReference>
<keyword evidence="2" id="KW-0131">Cell cycle</keyword>
<feature type="domain" description="CDT1 Geminin-binding" evidence="4">
    <location>
        <begin position="371"/>
        <end position="541"/>
    </location>
</feature>
<feature type="region of interest" description="Disordered" evidence="3">
    <location>
        <begin position="135"/>
        <end position="206"/>
    </location>
</feature>
<dbReference type="InterPro" id="IPR045173">
    <property type="entry name" value="Cdt1"/>
</dbReference>
<comment type="similarity">
    <text evidence="1">Belongs to the Cdt1 family.</text>
</comment>
<feature type="compositionally biased region" description="Basic and acidic residues" evidence="3">
    <location>
        <begin position="172"/>
        <end position="183"/>
    </location>
</feature>
<feature type="compositionally biased region" description="Polar residues" evidence="3">
    <location>
        <begin position="147"/>
        <end position="166"/>
    </location>
</feature>
<dbReference type="CDD" id="cd08674">
    <property type="entry name" value="Cdt1_m"/>
    <property type="match status" value="1"/>
</dbReference>
<gene>
    <name evidence="5" type="ORF">ACJMK2_010674</name>
</gene>
<reference evidence="5 6" key="1">
    <citation type="submission" date="2024-11" db="EMBL/GenBank/DDBJ databases">
        <title>Chromosome-level genome assembly of the freshwater bivalve Anodonta woodiana.</title>
        <authorList>
            <person name="Chen X."/>
        </authorList>
    </citation>
    <scope>NUCLEOTIDE SEQUENCE [LARGE SCALE GENOMIC DNA]</scope>
    <source>
        <strain evidence="5">MN2024</strain>
        <tissue evidence="5">Gills</tissue>
    </source>
</reference>
<keyword evidence="6" id="KW-1185">Reference proteome</keyword>
<dbReference type="PANTHER" id="PTHR28637:SF1">
    <property type="entry name" value="DNA REPLICATION FACTOR CDT1"/>
    <property type="match status" value="1"/>
</dbReference>
<sequence>MEAQGKVTDFFASKKRNADAQPSKRRKAQLIPSEKNISYLDSTNKHGNRKGSVAGIAPKTESTKSENDNSVQISHTKVVTDKKNQTMKTLTSSRKNRFTKLSKGQMTIDNVFARVAKVSSNRENEQKEGLIVDEITSSWDDHDGPISSGNQTPVKSIQTNVGQSVPSRKRRRDWESMLSKEELGSFTPLQNSKPTLPPETSKSRRKIDLAKSLEKKTEDELDIMLPKTPPAISPLHKTPEKILTLGINPAPDSCRNLFQNRESMIDNLSSDGVKANLSADMKVKFSAADVKAKLSSAEVKARLAKAGKLEELKAQLLQLHKNKAELEKSRGPKLKKFDAIKVEVDTDKSSAVPAFEKYHSLAAPTPPSLTLPYKYKILSEMFRSMDTVVSMLHNRTEICTFSKLKAAVQEMTRRNFELNNVGQIKTVYPTAYHLRQEKGLPMFGKKTTGYELTVEANLSDSADSVNVKTEPNTRAMFTAKNLLQRKDIFHKSLIRIVKQYHKEFLSKLDKPLAIPDDRITRWHPRFQLDQIPDIEAAPLPEAPVEKKYQTAKDVLDCRRGQLLPKVEKALEEVCKESEISQPVKMEPKTPVQNSTATKGIPQFLLEKIRAKEAKKLEMSLTRDIKEDKKIERMKRLPRILRIIRTHFVTEKKPALPLEPVIQKLADSLHSCVSYNDVEADVNLIIEILPEWMTMVEIKRGKFLKIDKNLDLQTVVDKVENMIKAYI</sequence>
<dbReference type="CDD" id="cd08767">
    <property type="entry name" value="Cdt1_c"/>
    <property type="match status" value="1"/>
</dbReference>
<dbReference type="Gene3D" id="1.10.10.1420">
    <property type="entry name" value="DNA replication factor Cdt1, C-terminal WH domain"/>
    <property type="match status" value="1"/>
</dbReference>
<dbReference type="InterPro" id="IPR014939">
    <property type="entry name" value="CDT1_Gemini-bd-like"/>
</dbReference>
<comment type="caution">
    <text evidence="5">The sequence shown here is derived from an EMBL/GenBank/DDBJ whole genome shotgun (WGS) entry which is preliminary data.</text>
</comment>
<dbReference type="InterPro" id="IPR038090">
    <property type="entry name" value="Cdt1_C_WH_dom_sf"/>
</dbReference>
<dbReference type="Proteomes" id="UP001634394">
    <property type="component" value="Unassembled WGS sequence"/>
</dbReference>
<dbReference type="EMBL" id="JBJQND010000012">
    <property type="protein sequence ID" value="KAL3860561.1"/>
    <property type="molecule type" value="Genomic_DNA"/>
</dbReference>
<evidence type="ECO:0000313" key="5">
    <source>
        <dbReference type="EMBL" id="KAL3860561.1"/>
    </source>
</evidence>
<dbReference type="Pfam" id="PF08839">
    <property type="entry name" value="CDT1"/>
    <property type="match status" value="1"/>
</dbReference>
<dbReference type="InterPro" id="IPR036390">
    <property type="entry name" value="WH_DNA-bd_sf"/>
</dbReference>
<proteinExistence type="inferred from homology"/>
<feature type="compositionally biased region" description="Polar residues" evidence="3">
    <location>
        <begin position="187"/>
        <end position="200"/>
    </location>
</feature>
<dbReference type="AlphaFoldDB" id="A0ABD3VHD9"/>
<dbReference type="SMART" id="SM01075">
    <property type="entry name" value="CDT1"/>
    <property type="match status" value="1"/>
</dbReference>
<organism evidence="5 6">
    <name type="scientific">Sinanodonta woodiana</name>
    <name type="common">Chinese pond mussel</name>
    <name type="synonym">Anodonta woodiana</name>
    <dbReference type="NCBI Taxonomy" id="1069815"/>
    <lineage>
        <taxon>Eukaryota</taxon>
        <taxon>Metazoa</taxon>
        <taxon>Spiralia</taxon>
        <taxon>Lophotrochozoa</taxon>
        <taxon>Mollusca</taxon>
        <taxon>Bivalvia</taxon>
        <taxon>Autobranchia</taxon>
        <taxon>Heteroconchia</taxon>
        <taxon>Palaeoheterodonta</taxon>
        <taxon>Unionida</taxon>
        <taxon>Unionoidea</taxon>
        <taxon>Unionidae</taxon>
        <taxon>Unioninae</taxon>
        <taxon>Sinanodonta</taxon>
    </lineage>
</organism>
<evidence type="ECO:0000256" key="3">
    <source>
        <dbReference type="SAM" id="MobiDB-lite"/>
    </source>
</evidence>
<name>A0ABD3VHD9_SINWO</name>